<keyword evidence="1" id="KW-1133">Transmembrane helix</keyword>
<evidence type="ECO:0000313" key="2">
    <source>
        <dbReference type="EMBL" id="CDW46462.1"/>
    </source>
</evidence>
<dbReference type="AlphaFoldDB" id="A0A0K2V8I3"/>
<reference evidence="2" key="1">
    <citation type="submission" date="2014-05" db="EMBL/GenBank/DDBJ databases">
        <authorList>
            <person name="Chronopoulou M."/>
        </authorList>
    </citation>
    <scope>NUCLEOTIDE SEQUENCE</scope>
    <source>
        <tissue evidence="2">Whole organism</tissue>
    </source>
</reference>
<name>A0A0K2V8I3_LEPSM</name>
<protein>
    <submittedName>
        <fullName evidence="2">Uncharacterized protein</fullName>
    </submittedName>
</protein>
<dbReference type="EMBL" id="HACA01029101">
    <property type="protein sequence ID" value="CDW46462.1"/>
    <property type="molecule type" value="Transcribed_RNA"/>
</dbReference>
<sequence length="56" mass="6387">MLENYSNMVKNNRINVVKGSLSFKWGAISLSTITFFGLRIGYAPWIPTCLSTIYLR</sequence>
<organism evidence="2">
    <name type="scientific">Lepeophtheirus salmonis</name>
    <name type="common">Salmon louse</name>
    <name type="synonym">Caligus salmonis</name>
    <dbReference type="NCBI Taxonomy" id="72036"/>
    <lineage>
        <taxon>Eukaryota</taxon>
        <taxon>Metazoa</taxon>
        <taxon>Ecdysozoa</taxon>
        <taxon>Arthropoda</taxon>
        <taxon>Crustacea</taxon>
        <taxon>Multicrustacea</taxon>
        <taxon>Hexanauplia</taxon>
        <taxon>Copepoda</taxon>
        <taxon>Siphonostomatoida</taxon>
        <taxon>Caligidae</taxon>
        <taxon>Lepeophtheirus</taxon>
    </lineage>
</organism>
<accession>A0A0K2V8I3</accession>
<keyword evidence="1" id="KW-0472">Membrane</keyword>
<evidence type="ECO:0000256" key="1">
    <source>
        <dbReference type="SAM" id="Phobius"/>
    </source>
</evidence>
<keyword evidence="1" id="KW-0812">Transmembrane</keyword>
<proteinExistence type="predicted"/>
<feature type="transmembrane region" description="Helical" evidence="1">
    <location>
        <begin position="21"/>
        <end position="42"/>
    </location>
</feature>